<dbReference type="SMART" id="SM00823">
    <property type="entry name" value="PKS_PP"/>
    <property type="match status" value="4"/>
</dbReference>
<dbReference type="Gene3D" id="3.40.50.12780">
    <property type="entry name" value="N-terminal domain of ligase-like"/>
    <property type="match status" value="1"/>
</dbReference>
<protein>
    <submittedName>
        <fullName evidence="7">Non-ribosomal peptide synthetase</fullName>
    </submittedName>
</protein>
<feature type="region of interest" description="Disordered" evidence="5">
    <location>
        <begin position="1657"/>
        <end position="1677"/>
    </location>
</feature>
<dbReference type="GO" id="GO:0031177">
    <property type="term" value="F:phosphopantetheine binding"/>
    <property type="evidence" value="ECO:0007669"/>
    <property type="project" value="InterPro"/>
</dbReference>
<dbReference type="InterPro" id="IPR025110">
    <property type="entry name" value="AMP-bd_C"/>
</dbReference>
<dbReference type="GO" id="GO:0072330">
    <property type="term" value="P:monocarboxylic acid biosynthetic process"/>
    <property type="evidence" value="ECO:0007669"/>
    <property type="project" value="UniProtKB-ARBA"/>
</dbReference>
<dbReference type="Gene3D" id="3.40.50.1820">
    <property type="entry name" value="alpha/beta hydrolase"/>
    <property type="match status" value="2"/>
</dbReference>
<dbReference type="PANTHER" id="PTHR45527">
    <property type="entry name" value="NONRIBOSOMAL PEPTIDE SYNTHETASE"/>
    <property type="match status" value="1"/>
</dbReference>
<dbReference type="InterPro" id="IPR001242">
    <property type="entry name" value="Condensation_dom"/>
</dbReference>
<evidence type="ECO:0000256" key="2">
    <source>
        <dbReference type="ARBA" id="ARBA00006432"/>
    </source>
</evidence>
<dbReference type="CDD" id="cd19531">
    <property type="entry name" value="LCL_NRPS-like"/>
    <property type="match status" value="4"/>
</dbReference>
<dbReference type="NCBIfam" id="TIGR01733">
    <property type="entry name" value="AA-adenyl-dom"/>
    <property type="match status" value="4"/>
</dbReference>
<dbReference type="Gene3D" id="3.30.300.30">
    <property type="match status" value="4"/>
</dbReference>
<dbReference type="InterPro" id="IPR000873">
    <property type="entry name" value="AMP-dep_synth/lig_dom"/>
</dbReference>
<dbReference type="FunFam" id="3.30.300.30:FF:000010">
    <property type="entry name" value="Enterobactin synthetase component F"/>
    <property type="match status" value="4"/>
</dbReference>
<sequence>MSTFETEGNGAGMTPEQKRARLAELLRTKVRPTQAPVSFSQERMWFQDRLSPGSAAFNIPVRVRFSGALDVAVLHASLQTLVRRHAPLRTTFIEQDGRPLQHIAPALELALPVVDLQSLPAAQREAEALRLITGEARQPFDLEKGPLLRTVLYRLDALEHVLLLKLHHIITDGWSMGVLVRELSALYPALAEGKPSPLAALPMQYADYAAWQREYLRGEVLEQHLGFWRQRLDPDAVLELPTDRPRPAVLSGRGARINAVLPPALVESIKALALAEGNTLFGVLLAGFQVLLSRYSGQEDVVVGTSVAGRGRAELEGLIGLFTNYLAFRTDLSGQPSFRELLGRVRETTLESYAHQDVPFEKLVDALKPERQLSVNPLFQVALTLQNAPLPPLRLPGLVLDAQPVDNRTSKTDLSLIAMEVPEGMRLTAEYNTDLFDPGSIHRLLAHLRTLLEGAVSQPGRRVSELPLMDPAEVVRIQREWAGSAAPFPEECCLHSLFEAQARRTPEAVAVRFQGQTLTYAQLDARANQLAHALRRRGVGPEARVALSVERSLDVAVGLLGILKAGGAWVPVDPLLPRERLAFMLEDSGASVLVTQAPLLERFPEGHRARALCLDVERDALAGECVAAPVSGVGARNLAYVLYTSGSTGLPKGTAIEHRGVCNLVVHEATAYGIGPGSRVLQFASLSFDLSVEEIFTTLCSGATLVLAPLEDLMPGEPLRKLLRDEALTVISLTPATLAATAPEDLPALRTVISGGEALPPEVVARWAPGRTFLNTYGPTEATVMATLTECSADGRVPSIGRPLANVRAYVLDARGGLVPVGVKGELHLGGVGVARGYAGRPSLTAERFVPDAFSGEAGARLYRTGDVVRWREDGTLEFVGRADAQVKVRGFRIEPGEVEAALAKLPPVRDAVVVAREDGPGGKRLVGYVVLRDGVEANGSGLRAALKEALPEYMVPSAVVVLAALPLTTNGKVDRKALPAPDLAGGDPREYVAPRTDTEQRLAGLWQELLGVSRVGATDHFFDLGGHSLLATQALSRIRQTFSVELPLRRLFETPTLDAVARLIDEALAGKGQPAPAPRKAHEVRVRPVPTVPLEDVAREWAARAARTRETTTASTAAPHLWAQESNATAAEARDAVATAQPRAPLTAELRQRVLVEWNATAVEYPRESTLPDVFAQVVARFPEKVAVEFGDSRLTYRQLDERANRLAWQLRSLGVDTDSRVAVALERSLELVVSLVAILKAGAAYVPLDPAYPRARLAAMVEDARPHVLLTSRALLPNLPQEEMLPVVLEEVSFDALPTRAPPRAALPQSLAYIDFTSGSTGRPKGVGTPHAAVLRTLFGVDYARFGPNETLLMMAPLAFDASTFEVWGALLHGAKLAVFPAHPPTDPHELERVLVRHGVTTLWLTVGLFTQVVDAHLPALRSLRQVLTGGDVISASHVRRVLEQLGVPVTAMYGPTETTVFATSHRFTQASQVGASIPLGRPLGNTQVYVLDASGQPVPPGIQGEVYIGGQGLARGYVGQPSLTAERFVPDPFSSTPGARLYGTGDLGRWRDDGVLEFLGRADAQVKVRGFRIELPEIEASLRSHPEVREAIVVVREDVTGDKRLVAYVVAPKSLDVAGLRAFLKQRLPDYMLPAALGRLDALPLTSNGKVDRKALPAPSTFQTGPRTRPPRTDTERRIATLWEEVLQTGSVGAEDNFFDLGGNSLSATQILSRIRRAFQAELSIAAFFAAPTVEAIAHRLESQGPVQAVATPVLMPVPRDGGLPLSFAQQRLWFFAKLEPSSTAYNLPFGMRLEGALDVPALTRGLRDLVQRHESLRTTFREEASGPVQVIVAQPSLPAGWMDLSALPDAERALDAILDDEARQVFNLETGPLWRVLLVRMSEQHHLLLLTMHHVISDAWSMGVLLQELTTLYAAHAEGRAPALKPLPVQYADYSVWQRGWLRDGALEAQLGWWRQQLDGAPKALELPTDRPRPAAQTFRGAVVPFQFPRELSDAMHAVCRAEGVTPSMVVLAALQVLLSRYSGQEDIVVGSPIAGRHHAELEGLIGFFVNTLVLRTKLDGDPSFRELLARVRDVALGAYAHQDVPFDKLVEAVRPERDPRRAPLFQVMLAYQNAPMPETLSTGLRLQPLEPRGGTAKFDLTLALNDTAGGLKGLLEYNTDLFDASTASRMVGHLRALLAGAMNAPERRLSALPMLTLEERALLVHTWSEPGAATAEDASLHGLLEAQARLHPDTAAFEHEGHTLTWAEAHRRAREVLRTLRGRGVVALPPPPPLVPVSRTGPLPLSFAQQRLWLVDQLEPGSAAYNLFMALRVEGALDVRALEQAFASLIARHEALRTVFVAQEGQPVQVILPTVPFTLETVDVGAVSEEAVTQRLREEALRPFDLERGPLLRTALLRLDASTHVLWLNMHHIVSDGWSMGVLVRELTALYGAHVMGRPASLPPLPVQYVDFASWQRAWLKDEVMEHHLVYWRRQLAGAPPLLELPTDRPRPRVLSPVGAQVPVQLPESLSQALQALCQREGATLFMGLMAVWQALLSRYAGQEDITVGSPIAGRTHGDTEGLIGFFVNTLVLRARVDPKASFRELLGQVRATTLAAYEHQDAPFEKLVEELHPQRSLSHSPLFQVVLALRDAPPQPQSVPAGRDGSTLRLVPMEQAEQTTPFDLTLSLVRTPQGLRGAMSYRADLFNPSTALRMMDHLRTLLEAAVANPGQPVSRLALLSRDERQRLLVDWNDTAVTSPTDVPVHVHFAEQARRTPDAVALVQGAESLTYARLDSRANQLAHHLRALGIVPGARVGLALERSFEMVTALLAILKVGAAYVPVDRNAPVERITALLDDADVSVTLTHQPFAHLLPATGARVWLDAQWDAIAAMPTHAPEARVDGEALAYVMFTSGSTGRPKGVCVPHRGITRLVLGSDFMRFGPEEVWLQFAPIAFDASTLEIWGALLHGAKVVLAPPQALSLEELADQMRRYHVTALFMTTALFEQMVLHQGDVLAGVRQVLAGGEVMPWPRMRDHLARIPEGATVIHAYGPTENTTFSTTLPLNRNSRVEGPVSIGRSIPNATTYVLDAHLQPVPVGVAGEVFVGGKGLAWGYLNRPELTAERFVPHPFASTPGERLYRTGDKARWLEDGTLDFLGRFDFQVKVRGFRIELGEIEAALRQLETVKEAVVVAKGEGTEKQLVAYVAPKAGAVLEPDALKAQLRQRLTEAMVPAVWVVLDALPLNVNGKVDRKALPEPEARASSATYEAPRTELEAKLAAIWAQVLRVPRVGVKDDFFALGGHSLLATQVVSRVRAETGAELPLRTLFEASTVEALASRIEASARGPQGSGRPPLVPVPRGGPLPLSFAQQRLWFLDRLEPGSVHYNVPAALRLDGPLDTGALARGLQELVHRHEALRTSFHAREDGEPFQQPHPHAELPLAQVDLSHLPEVEQEAEAKRRALAEALIPFDLTRAPLMRATLLRLSERRHVLLVTLHHIVSDGWTNRILVAELTALHAAFSRGEPSPLPPLTLQYADYATWQRRWLQGEVLEQQLGWWRQQLDGVPHALELPTDKPRPAVQTYRGAQVPVSLPQTVARGIKALCQQEVATPFMALLALWQVLLAVYSGQEDFVIGSPIAGREQGELEGLVGFFVNTLAMRARVDRRGSFRQLLRRVKEGALGAYAHQDLPFERLVEALRPARDPSRAPLLQVLFSTRDSAPPAPGSEALTLRPLELEEAAAKVDLELSLVESPEGISGALLYNTALFEPRTAARMAEHLRTLAEALVAEPEAPLDSVSLLTQTERQRVLVEWNATAVEYPRESTLPGVFAQVVARFPEKVAVEFGDSRLTYRQLDEHSNRLAWQLRSLGVDTDSRVAVALERSLELVVSLVAILKAGAAYVPLDPAYPRARLAAMVEDARPRVLVTSRALLPKLPQEGLLPVVLEEVSLDAQPTHAPPRAALPQSLAYIDFTSGSTGRPKGVGTPHAAVLRTLFGVDYTRFGPDETLLMMAPLAFDASTFEVWGALLHGAKLAVFPAHPPTDPHELEQVLVRHGVTTLWITIGFFTQLVDTHLPALRAVRRVLTGGDVISAAHVRRVLEQVGIPVSAFYGPTESTVFATSHHFTQASQVGASIPLGRPHANMQVYVLDASGQPVPPGIQGELFIGGDGLARGYVGQPSLTAERFVPDPFSSTPGARLYRTGDLGRWRDDGVLEFLGRADAQVKVRGFRIELPEIEAALLAHPTVRGAVVVVREDVPGDKRIVAYVAAEPVDVTELRAFLKQRLPEYMLPSAVMRLDALPLTSNGKVDRKALPAPDSAASAAGSHVAPRTHLEEQLAGCFAEVLRVPRVSITDNFFELGGHSLLALKLIAAIRVHTGHRVPMAALFQHGTVEALAQRIQQEAPPRPTNLVRLEAGTEGKRPLFLVHGGGGGVLGYAELVRQLGHDRPIHGLAASGLEGGALPPASIEALARDYLAQVRAVQPQGPYLLGGWSFGGLVALEMARQLQAVGEGVELLTMIDSAVPTPQPRPEADPLGLLALFGRTLGLRWQDLSLDLEQLRNMEGRERLAYVLEQVRDSNNLGLDLEGAERLFNLHARFYEALRTYVPTGGYSGPTLLFRATVGAPASEETDWSTWLTGPVTSYDVPAEHYSMLSAPHASTVAEPLLQHLRTLP</sequence>
<dbReference type="InterPro" id="IPR045851">
    <property type="entry name" value="AMP-bd_C_sf"/>
</dbReference>
<dbReference type="NCBIfam" id="NF003417">
    <property type="entry name" value="PRK04813.1"/>
    <property type="match status" value="4"/>
</dbReference>
<gene>
    <name evidence="7" type="ORF">D7X96_19510</name>
</gene>
<proteinExistence type="inferred from homology"/>
<keyword evidence="8" id="KW-1185">Reference proteome</keyword>
<dbReference type="InterPro" id="IPR010071">
    <property type="entry name" value="AA_adenyl_dom"/>
</dbReference>
<dbReference type="SUPFAM" id="SSF53474">
    <property type="entry name" value="alpha/beta-Hydrolases"/>
    <property type="match status" value="1"/>
</dbReference>
<dbReference type="Gene3D" id="3.40.50.980">
    <property type="match status" value="8"/>
</dbReference>
<dbReference type="InterPro" id="IPR023213">
    <property type="entry name" value="CAT-like_dom_sf"/>
</dbReference>
<dbReference type="CDD" id="cd12117">
    <property type="entry name" value="A_NRPS_Srf_like"/>
    <property type="match status" value="3"/>
</dbReference>
<keyword evidence="4" id="KW-0597">Phosphoprotein</keyword>
<dbReference type="FunFam" id="1.10.1200.10:FF:000005">
    <property type="entry name" value="Nonribosomal peptide synthetase 1"/>
    <property type="match status" value="2"/>
</dbReference>
<dbReference type="Pfam" id="PF00550">
    <property type="entry name" value="PP-binding"/>
    <property type="match status" value="4"/>
</dbReference>
<comment type="similarity">
    <text evidence="2">Belongs to the ATP-dependent AMP-binding enzyme family.</text>
</comment>
<comment type="cofactor">
    <cofactor evidence="1">
        <name>pantetheine 4'-phosphate</name>
        <dbReference type="ChEBI" id="CHEBI:47942"/>
    </cofactor>
</comment>
<dbReference type="Gene3D" id="2.30.38.10">
    <property type="entry name" value="Luciferase, Domain 3"/>
    <property type="match status" value="4"/>
</dbReference>
<dbReference type="SMART" id="SM00824">
    <property type="entry name" value="PKS_TE"/>
    <property type="match status" value="1"/>
</dbReference>
<dbReference type="SUPFAM" id="SSF52777">
    <property type="entry name" value="CoA-dependent acyltransferases"/>
    <property type="match status" value="8"/>
</dbReference>
<dbReference type="Proteomes" id="UP000282656">
    <property type="component" value="Unassembled WGS sequence"/>
</dbReference>
<feature type="domain" description="Carrier" evidence="6">
    <location>
        <begin position="3254"/>
        <end position="3329"/>
    </location>
</feature>
<dbReference type="InterPro" id="IPR020802">
    <property type="entry name" value="TesA-like"/>
</dbReference>
<dbReference type="SUPFAM" id="SSF47336">
    <property type="entry name" value="ACP-like"/>
    <property type="match status" value="4"/>
</dbReference>
<comment type="caution">
    <text evidence="7">The sequence shown here is derived from an EMBL/GenBank/DDBJ whole genome shotgun (WGS) entry which is preliminary data.</text>
</comment>
<dbReference type="Gene3D" id="1.10.1200.10">
    <property type="entry name" value="ACP-like"/>
    <property type="match status" value="3"/>
</dbReference>
<dbReference type="InterPro" id="IPR036736">
    <property type="entry name" value="ACP-like_sf"/>
</dbReference>
<reference evidence="8" key="1">
    <citation type="submission" date="2018-09" db="EMBL/GenBank/DDBJ databases">
        <authorList>
            <person name="Livingstone P.G."/>
            <person name="Whitworth D.E."/>
        </authorList>
    </citation>
    <scope>NUCLEOTIDE SEQUENCE [LARGE SCALE GENOMIC DNA]</scope>
    <source>
        <strain evidence="8">AB047A</strain>
    </source>
</reference>
<accession>A0A3A8QWB4</accession>
<dbReference type="GO" id="GO:0003824">
    <property type="term" value="F:catalytic activity"/>
    <property type="evidence" value="ECO:0007669"/>
    <property type="project" value="InterPro"/>
</dbReference>
<dbReference type="Pfam" id="PF00501">
    <property type="entry name" value="AMP-binding"/>
    <property type="match status" value="4"/>
</dbReference>
<organism evidence="7 8">
    <name type="scientific">Corallococcus interemptor</name>
    <dbReference type="NCBI Taxonomy" id="2316720"/>
    <lineage>
        <taxon>Bacteria</taxon>
        <taxon>Pseudomonadati</taxon>
        <taxon>Myxococcota</taxon>
        <taxon>Myxococcia</taxon>
        <taxon>Myxococcales</taxon>
        <taxon>Cystobacterineae</taxon>
        <taxon>Myxococcaceae</taxon>
        <taxon>Corallococcus</taxon>
    </lineage>
</organism>
<dbReference type="InterPro" id="IPR001031">
    <property type="entry name" value="Thioesterase"/>
</dbReference>
<dbReference type="PROSITE" id="PS00455">
    <property type="entry name" value="AMP_BINDING"/>
    <property type="match status" value="4"/>
</dbReference>
<dbReference type="GO" id="GO:0043041">
    <property type="term" value="P:amino acid activation for nonribosomal peptide biosynthetic process"/>
    <property type="evidence" value="ECO:0007669"/>
    <property type="project" value="TreeGrafter"/>
</dbReference>
<evidence type="ECO:0000313" key="7">
    <source>
        <dbReference type="EMBL" id="RKH67424.1"/>
    </source>
</evidence>
<dbReference type="GO" id="GO:0005829">
    <property type="term" value="C:cytosol"/>
    <property type="evidence" value="ECO:0007669"/>
    <property type="project" value="TreeGrafter"/>
</dbReference>
<dbReference type="InterPro" id="IPR020806">
    <property type="entry name" value="PKS_PP-bd"/>
</dbReference>
<evidence type="ECO:0000313" key="8">
    <source>
        <dbReference type="Proteomes" id="UP000282656"/>
    </source>
</evidence>
<dbReference type="InterPro" id="IPR006162">
    <property type="entry name" value="Ppantetheine_attach_site"/>
</dbReference>
<evidence type="ECO:0000259" key="6">
    <source>
        <dbReference type="PROSITE" id="PS50075"/>
    </source>
</evidence>
<feature type="domain" description="Carrier" evidence="6">
    <location>
        <begin position="1673"/>
        <end position="1748"/>
    </location>
</feature>
<dbReference type="PANTHER" id="PTHR45527:SF1">
    <property type="entry name" value="FATTY ACID SYNTHASE"/>
    <property type="match status" value="1"/>
</dbReference>
<dbReference type="Pfam" id="PF00975">
    <property type="entry name" value="Thioesterase"/>
    <property type="match status" value="1"/>
</dbReference>
<dbReference type="Gene3D" id="3.30.559.30">
    <property type="entry name" value="Nonribosomal peptide synthetase, condensation domain"/>
    <property type="match status" value="4"/>
</dbReference>
<feature type="domain" description="Carrier" evidence="6">
    <location>
        <begin position="4311"/>
        <end position="4386"/>
    </location>
</feature>
<dbReference type="SUPFAM" id="SSF56801">
    <property type="entry name" value="Acetyl-CoA synthetase-like"/>
    <property type="match status" value="5"/>
</dbReference>
<dbReference type="InterPro" id="IPR042099">
    <property type="entry name" value="ANL_N_sf"/>
</dbReference>
<keyword evidence="3" id="KW-0596">Phosphopantetheine</keyword>
<dbReference type="Pfam" id="PF13193">
    <property type="entry name" value="AMP-binding_C"/>
    <property type="match status" value="4"/>
</dbReference>
<dbReference type="PROSITE" id="PS00012">
    <property type="entry name" value="PHOSPHOPANTETHEINE"/>
    <property type="match status" value="4"/>
</dbReference>
<feature type="domain" description="Carrier" evidence="6">
    <location>
        <begin position="994"/>
        <end position="1069"/>
    </location>
</feature>
<dbReference type="PROSITE" id="PS50075">
    <property type="entry name" value="CARRIER"/>
    <property type="match status" value="4"/>
</dbReference>
<dbReference type="FunFam" id="3.40.50.980:FF:000001">
    <property type="entry name" value="Non-ribosomal peptide synthetase"/>
    <property type="match status" value="4"/>
</dbReference>
<name>A0A3A8QWB4_9BACT</name>
<dbReference type="FunFam" id="2.30.38.10:FF:000001">
    <property type="entry name" value="Non-ribosomal peptide synthetase PvdI"/>
    <property type="match status" value="4"/>
</dbReference>
<dbReference type="FunFam" id="3.30.559.10:FF:000012">
    <property type="entry name" value="Non-ribosomal peptide synthetase"/>
    <property type="match status" value="4"/>
</dbReference>
<dbReference type="InterPro" id="IPR009081">
    <property type="entry name" value="PP-bd_ACP"/>
</dbReference>
<dbReference type="Pfam" id="PF00668">
    <property type="entry name" value="Condensation"/>
    <property type="match status" value="4"/>
</dbReference>
<dbReference type="Gene3D" id="3.30.559.10">
    <property type="entry name" value="Chloramphenicol acetyltransferase-like domain"/>
    <property type="match status" value="4"/>
</dbReference>
<evidence type="ECO:0000256" key="3">
    <source>
        <dbReference type="ARBA" id="ARBA00022450"/>
    </source>
</evidence>
<evidence type="ECO:0000256" key="1">
    <source>
        <dbReference type="ARBA" id="ARBA00001957"/>
    </source>
</evidence>
<dbReference type="GO" id="GO:0044550">
    <property type="term" value="P:secondary metabolite biosynthetic process"/>
    <property type="evidence" value="ECO:0007669"/>
    <property type="project" value="UniProtKB-ARBA"/>
</dbReference>
<dbReference type="InterPro" id="IPR029058">
    <property type="entry name" value="AB_hydrolase_fold"/>
</dbReference>
<dbReference type="FunFam" id="1.10.1200.10:FF:000016">
    <property type="entry name" value="Non-ribosomal peptide synthase"/>
    <property type="match status" value="2"/>
</dbReference>
<evidence type="ECO:0000256" key="4">
    <source>
        <dbReference type="ARBA" id="ARBA00022553"/>
    </source>
</evidence>
<evidence type="ECO:0000256" key="5">
    <source>
        <dbReference type="SAM" id="MobiDB-lite"/>
    </source>
</evidence>
<dbReference type="FunFam" id="3.40.50.12780:FF:000012">
    <property type="entry name" value="Non-ribosomal peptide synthetase"/>
    <property type="match status" value="4"/>
</dbReference>
<dbReference type="CDD" id="cd05930">
    <property type="entry name" value="A_NRPS"/>
    <property type="match status" value="1"/>
</dbReference>
<dbReference type="EMBL" id="RAWM01000050">
    <property type="protein sequence ID" value="RKH67424.1"/>
    <property type="molecule type" value="Genomic_DNA"/>
</dbReference>
<dbReference type="InterPro" id="IPR020845">
    <property type="entry name" value="AMP-binding_CS"/>
</dbReference>